<protein>
    <submittedName>
        <fullName evidence="1">Uncharacterized protein</fullName>
    </submittedName>
</protein>
<proteinExistence type="predicted"/>
<dbReference type="Proteomes" id="UP000628984">
    <property type="component" value="Unassembled WGS sequence"/>
</dbReference>
<reference evidence="1" key="1">
    <citation type="journal article" date="2014" name="Int. J. Syst. Evol. Microbiol.">
        <title>Complete genome sequence of Corynebacterium casei LMG S-19264T (=DSM 44701T), isolated from a smear-ripened cheese.</title>
        <authorList>
            <consortium name="US DOE Joint Genome Institute (JGI-PGF)"/>
            <person name="Walter F."/>
            <person name="Albersmeier A."/>
            <person name="Kalinowski J."/>
            <person name="Ruckert C."/>
        </authorList>
    </citation>
    <scope>NUCLEOTIDE SEQUENCE</scope>
    <source>
        <strain evidence="1">KCTC 23714</strain>
    </source>
</reference>
<keyword evidence="2" id="KW-1185">Reference proteome</keyword>
<organism evidence="1 2">
    <name type="scientific">Gemmobacter lanyuensis</name>
    <dbReference type="NCBI Taxonomy" id="1054497"/>
    <lineage>
        <taxon>Bacteria</taxon>
        <taxon>Pseudomonadati</taxon>
        <taxon>Pseudomonadota</taxon>
        <taxon>Alphaproteobacteria</taxon>
        <taxon>Rhodobacterales</taxon>
        <taxon>Paracoccaceae</taxon>
        <taxon>Gemmobacter</taxon>
    </lineage>
</organism>
<dbReference type="AlphaFoldDB" id="A0A918MPL6"/>
<dbReference type="EMBL" id="BMYQ01000017">
    <property type="protein sequence ID" value="GGW44707.1"/>
    <property type="molecule type" value="Genomic_DNA"/>
</dbReference>
<gene>
    <name evidence="1" type="ORF">GCM10011452_36340</name>
</gene>
<reference evidence="1" key="2">
    <citation type="submission" date="2020-09" db="EMBL/GenBank/DDBJ databases">
        <authorList>
            <person name="Sun Q."/>
            <person name="Kim S."/>
        </authorList>
    </citation>
    <scope>NUCLEOTIDE SEQUENCE</scope>
    <source>
        <strain evidence="1">KCTC 23714</strain>
    </source>
</reference>
<sequence>MGDVGPARAHCGGGWGGASGIVVIKVRNWSLGCALGVRLCRTNAAHRGVSRGLECPKKHSVAGKVAIAKQKVDQHTAWSRRYVEMGLPQGAQFDGWRLR</sequence>
<name>A0A918MPL6_9RHOB</name>
<evidence type="ECO:0000313" key="1">
    <source>
        <dbReference type="EMBL" id="GGW44707.1"/>
    </source>
</evidence>
<accession>A0A918MPL6</accession>
<comment type="caution">
    <text evidence="1">The sequence shown here is derived from an EMBL/GenBank/DDBJ whole genome shotgun (WGS) entry which is preliminary data.</text>
</comment>
<evidence type="ECO:0000313" key="2">
    <source>
        <dbReference type="Proteomes" id="UP000628984"/>
    </source>
</evidence>